<dbReference type="Pfam" id="PF03517">
    <property type="entry name" value="Voldacs"/>
    <property type="match status" value="1"/>
</dbReference>
<dbReference type="GO" id="GO:0005829">
    <property type="term" value="C:cytosol"/>
    <property type="evidence" value="ECO:0007669"/>
    <property type="project" value="InterPro"/>
</dbReference>
<organism evidence="7 8">
    <name type="scientific">Chlorella vulgaris</name>
    <name type="common">Green alga</name>
    <dbReference type="NCBI Taxonomy" id="3077"/>
    <lineage>
        <taxon>Eukaryota</taxon>
        <taxon>Viridiplantae</taxon>
        <taxon>Chlorophyta</taxon>
        <taxon>core chlorophytes</taxon>
        <taxon>Trebouxiophyceae</taxon>
        <taxon>Chlorellales</taxon>
        <taxon>Chlorellaceae</taxon>
        <taxon>Chlorella clade</taxon>
        <taxon>Chlorella</taxon>
    </lineage>
</organism>
<reference evidence="7" key="2">
    <citation type="submission" date="2020-11" db="EMBL/GenBank/DDBJ databases">
        <authorList>
            <person name="Cecchin M."/>
            <person name="Marcolungo L."/>
            <person name="Rossato M."/>
            <person name="Girolomoni L."/>
            <person name="Cosentino E."/>
            <person name="Cuine S."/>
            <person name="Li-Beisson Y."/>
            <person name="Delledonne M."/>
            <person name="Ballottari M."/>
        </authorList>
    </citation>
    <scope>NUCLEOTIDE SEQUENCE</scope>
    <source>
        <strain evidence="7">211/11P</strain>
        <tissue evidence="7">Whole cell</tissue>
    </source>
</reference>
<dbReference type="GO" id="GO:0006821">
    <property type="term" value="P:chloride transport"/>
    <property type="evidence" value="ECO:0007669"/>
    <property type="project" value="InterPro"/>
</dbReference>
<dbReference type="PRINTS" id="PR01348">
    <property type="entry name" value="ICLNCHANNEL"/>
</dbReference>
<keyword evidence="8" id="KW-1185">Reference proteome</keyword>
<dbReference type="GO" id="GO:0005886">
    <property type="term" value="C:plasma membrane"/>
    <property type="evidence" value="ECO:0007669"/>
    <property type="project" value="InterPro"/>
</dbReference>
<reference evidence="7" key="1">
    <citation type="journal article" date="2019" name="Plant J.">
        <title>Chlorella vulgaris genome assembly and annotation reveals the molecular basis for metabolic acclimation to high light conditions.</title>
        <authorList>
            <person name="Cecchin M."/>
            <person name="Marcolungo L."/>
            <person name="Rossato M."/>
            <person name="Girolomoni L."/>
            <person name="Cosentino E."/>
            <person name="Cuine S."/>
            <person name="Li-Beisson Y."/>
            <person name="Delledonne M."/>
            <person name="Ballottari M."/>
        </authorList>
    </citation>
    <scope>NUCLEOTIDE SEQUENCE</scope>
    <source>
        <strain evidence="7">211/11P</strain>
    </source>
</reference>
<keyword evidence="4" id="KW-0963">Cytoplasm</keyword>
<evidence type="ECO:0000256" key="6">
    <source>
        <dbReference type="SAM" id="MobiDB-lite"/>
    </source>
</evidence>
<dbReference type="GO" id="GO:0000387">
    <property type="term" value="P:spliceosomal snRNP assembly"/>
    <property type="evidence" value="ECO:0007669"/>
    <property type="project" value="InterPro"/>
</dbReference>
<comment type="caution">
    <text evidence="7">The sequence shown here is derived from an EMBL/GenBank/DDBJ whole genome shotgun (WGS) entry which is preliminary data.</text>
</comment>
<sequence>MLDAESIGLLPALERDAQGGPLLDEDEALLQQFERVQLVIGAAADQGEGTLFITEGRVIWLSASQQDLGYSCDFPTIAMHAVATDAESSQRPCLYLQLDNGCDDGGAFGLGGGGSASSGNSASGSEDSEAEADELLPELRLIPAEESQLEALFQAFCEGAERNPDTSDEEEGEGAGFFYNQDEALAGAAQGMALGGGGDVEELLGEDPSRFEDDEEEEEEQKEEEQLQQEQAAAVEVQQQQAGSNASGHPNGC</sequence>
<feature type="compositionally biased region" description="Acidic residues" evidence="6">
    <location>
        <begin position="212"/>
        <end position="227"/>
    </location>
</feature>
<proteinExistence type="inferred from homology"/>
<dbReference type="EMBL" id="SIDB01000001">
    <property type="protein sequence ID" value="KAI3439113.1"/>
    <property type="molecule type" value="Genomic_DNA"/>
</dbReference>
<protein>
    <recommendedName>
        <fullName evidence="9">Methylosome subunit pICln</fullName>
    </recommendedName>
</protein>
<comment type="similarity">
    <text evidence="3">Belongs to the pICln (TC 1.A.47) family.</text>
</comment>
<dbReference type="PANTHER" id="PTHR21399:SF0">
    <property type="entry name" value="METHYLOSOME SUBUNIT PICLN"/>
    <property type="match status" value="1"/>
</dbReference>
<comment type="subcellular location">
    <subcellularLocation>
        <location evidence="2">Cytoplasm</location>
    </subcellularLocation>
    <subcellularLocation>
        <location evidence="1">Nucleus</location>
    </subcellularLocation>
</comment>
<evidence type="ECO:0000256" key="5">
    <source>
        <dbReference type="ARBA" id="ARBA00023242"/>
    </source>
</evidence>
<gene>
    <name evidence="7" type="ORF">D9Q98_001522</name>
</gene>
<evidence type="ECO:0000313" key="7">
    <source>
        <dbReference type="EMBL" id="KAI3439113.1"/>
    </source>
</evidence>
<evidence type="ECO:0000256" key="2">
    <source>
        <dbReference type="ARBA" id="ARBA00004496"/>
    </source>
</evidence>
<feature type="compositionally biased region" description="Low complexity" evidence="6">
    <location>
        <begin position="228"/>
        <end position="242"/>
    </location>
</feature>
<keyword evidence="5" id="KW-0539">Nucleus</keyword>
<evidence type="ECO:0008006" key="9">
    <source>
        <dbReference type="Google" id="ProtNLM"/>
    </source>
</evidence>
<dbReference type="InterPro" id="IPR039924">
    <property type="entry name" value="ICln/Lot5/Saf5"/>
</dbReference>
<accession>A0A9D4U0V3</accession>
<dbReference type="PANTHER" id="PTHR21399">
    <property type="entry name" value="CHLORIDE CONDUCTANCE REGULATORY PROTEIN ICLN"/>
    <property type="match status" value="1"/>
</dbReference>
<evidence type="ECO:0000256" key="1">
    <source>
        <dbReference type="ARBA" id="ARBA00004123"/>
    </source>
</evidence>
<dbReference type="InterPro" id="IPR011993">
    <property type="entry name" value="PH-like_dom_sf"/>
</dbReference>
<dbReference type="AlphaFoldDB" id="A0A9D4U0V3"/>
<dbReference type="GO" id="GO:0005681">
    <property type="term" value="C:spliceosomal complex"/>
    <property type="evidence" value="ECO:0007669"/>
    <property type="project" value="TreeGrafter"/>
</dbReference>
<feature type="region of interest" description="Disordered" evidence="6">
    <location>
        <begin position="189"/>
        <end position="253"/>
    </location>
</feature>
<dbReference type="GO" id="GO:0034709">
    <property type="term" value="C:methylosome"/>
    <property type="evidence" value="ECO:0007669"/>
    <property type="project" value="InterPro"/>
</dbReference>
<evidence type="ECO:0000256" key="4">
    <source>
        <dbReference type="ARBA" id="ARBA00022490"/>
    </source>
</evidence>
<dbReference type="GO" id="GO:0045292">
    <property type="term" value="P:mRNA cis splicing, via spliceosome"/>
    <property type="evidence" value="ECO:0007669"/>
    <property type="project" value="TreeGrafter"/>
</dbReference>
<evidence type="ECO:0000256" key="3">
    <source>
        <dbReference type="ARBA" id="ARBA00007054"/>
    </source>
</evidence>
<dbReference type="OrthoDB" id="19714at2759"/>
<dbReference type="Gene3D" id="2.30.29.30">
    <property type="entry name" value="Pleckstrin-homology domain (PH domain)/Phosphotyrosine-binding domain (PTB)"/>
    <property type="match status" value="1"/>
</dbReference>
<evidence type="ECO:0000313" key="8">
    <source>
        <dbReference type="Proteomes" id="UP001055712"/>
    </source>
</evidence>
<feature type="region of interest" description="Disordered" evidence="6">
    <location>
        <begin position="113"/>
        <end position="132"/>
    </location>
</feature>
<feature type="compositionally biased region" description="Polar residues" evidence="6">
    <location>
        <begin position="243"/>
        <end position="253"/>
    </location>
</feature>
<dbReference type="GO" id="GO:0006884">
    <property type="term" value="P:cell volume homeostasis"/>
    <property type="evidence" value="ECO:0007669"/>
    <property type="project" value="InterPro"/>
</dbReference>
<dbReference type="Proteomes" id="UP001055712">
    <property type="component" value="Unassembled WGS sequence"/>
</dbReference>
<dbReference type="GO" id="GO:0034715">
    <property type="term" value="C:pICln-Sm protein complex"/>
    <property type="evidence" value="ECO:0007669"/>
    <property type="project" value="InterPro"/>
</dbReference>
<name>A0A9D4U0V3_CHLVU</name>
<dbReference type="InterPro" id="IPR003521">
    <property type="entry name" value="ICln"/>
</dbReference>